<accession>A0A439DI99</accession>
<dbReference type="PRINTS" id="PR00081">
    <property type="entry name" value="GDHRDH"/>
</dbReference>
<comment type="caution">
    <text evidence="4">The sequence shown here is derived from an EMBL/GenBank/DDBJ whole genome shotgun (WGS) entry which is preliminary data.</text>
</comment>
<keyword evidence="5" id="KW-1185">Reference proteome</keyword>
<dbReference type="EMBL" id="RYZI01000013">
    <property type="protein sequence ID" value="RWA14139.1"/>
    <property type="molecule type" value="Genomic_DNA"/>
</dbReference>
<dbReference type="SUPFAM" id="SSF51735">
    <property type="entry name" value="NAD(P)-binding Rossmann-fold domains"/>
    <property type="match status" value="1"/>
</dbReference>
<keyword evidence="2" id="KW-0521">NADP</keyword>
<evidence type="ECO:0000313" key="5">
    <source>
        <dbReference type="Proteomes" id="UP000286045"/>
    </source>
</evidence>
<dbReference type="STRING" id="363999.A0A439DI99"/>
<dbReference type="AlphaFoldDB" id="A0A439DI99"/>
<dbReference type="InterPro" id="IPR036291">
    <property type="entry name" value="NAD(P)-bd_dom_sf"/>
</dbReference>
<reference evidence="4 5" key="1">
    <citation type="submission" date="2018-12" db="EMBL/GenBank/DDBJ databases">
        <title>Draft genome sequence of Xylaria grammica IHI A82.</title>
        <authorList>
            <person name="Buettner E."/>
            <person name="Kellner H."/>
        </authorList>
    </citation>
    <scope>NUCLEOTIDE SEQUENCE [LARGE SCALE GENOMIC DNA]</scope>
    <source>
        <strain evidence="4 5">IHI A82</strain>
    </source>
</reference>
<dbReference type="FunFam" id="3.40.50.720:FF:000084">
    <property type="entry name" value="Short-chain dehydrogenase reductase"/>
    <property type="match status" value="1"/>
</dbReference>
<evidence type="ECO:0000256" key="2">
    <source>
        <dbReference type="ARBA" id="ARBA00022857"/>
    </source>
</evidence>
<dbReference type="PRINTS" id="PR00080">
    <property type="entry name" value="SDRFAMILY"/>
</dbReference>
<dbReference type="PANTHER" id="PTHR24321">
    <property type="entry name" value="DEHYDROGENASES, SHORT CHAIN"/>
    <property type="match status" value="1"/>
</dbReference>
<dbReference type="GO" id="GO:0016491">
    <property type="term" value="F:oxidoreductase activity"/>
    <property type="evidence" value="ECO:0007669"/>
    <property type="project" value="UniProtKB-KW"/>
</dbReference>
<organism evidence="4 5">
    <name type="scientific">Xylaria grammica</name>
    <dbReference type="NCBI Taxonomy" id="363999"/>
    <lineage>
        <taxon>Eukaryota</taxon>
        <taxon>Fungi</taxon>
        <taxon>Dikarya</taxon>
        <taxon>Ascomycota</taxon>
        <taxon>Pezizomycotina</taxon>
        <taxon>Sordariomycetes</taxon>
        <taxon>Xylariomycetidae</taxon>
        <taxon>Xylariales</taxon>
        <taxon>Xylariaceae</taxon>
        <taxon>Xylaria</taxon>
    </lineage>
</organism>
<dbReference type="PANTHER" id="PTHR24321:SF8">
    <property type="entry name" value="ESTRADIOL 17-BETA-DEHYDROGENASE 8-RELATED"/>
    <property type="match status" value="1"/>
</dbReference>
<dbReference type="InterPro" id="IPR002347">
    <property type="entry name" value="SDR_fam"/>
</dbReference>
<proteinExistence type="inferred from homology"/>
<evidence type="ECO:0000256" key="3">
    <source>
        <dbReference type="ARBA" id="ARBA00023002"/>
    </source>
</evidence>
<gene>
    <name evidence="4" type="ORF">EKO27_g956</name>
</gene>
<dbReference type="Proteomes" id="UP000286045">
    <property type="component" value="Unassembled WGS sequence"/>
</dbReference>
<protein>
    <submittedName>
        <fullName evidence="4">Uncharacterized protein</fullName>
    </submittedName>
</protein>
<name>A0A439DI99_9PEZI</name>
<sequence length="239" mass="25168">MSRFADKVAVVTGAASGMGREVAEMLESEGATVIALDINFQDGEPEKKGRLSQRTHDVTSPEQWDSLAATLPSGVDILVNAAGIMDYSTLHETELSTWRQTMAVDLDGVMLGMRALIPLMRARGGGSIVNFSSALAAVVLEGSPAYHAAKAGVTHLTRNAAITYAKDNIRVNAVHPGPIATPLVMRQPAEFNQAAVDRTPLGRMGTPAEVAKCVLFMASDDASFMTGSAVVVDGGFSIH</sequence>
<comment type="similarity">
    <text evidence="1">Belongs to the short-chain dehydrogenases/reductases (SDR) family.</text>
</comment>
<keyword evidence="3" id="KW-0560">Oxidoreductase</keyword>
<dbReference type="Pfam" id="PF13561">
    <property type="entry name" value="adh_short_C2"/>
    <property type="match status" value="1"/>
</dbReference>
<evidence type="ECO:0000256" key="1">
    <source>
        <dbReference type="ARBA" id="ARBA00006484"/>
    </source>
</evidence>
<dbReference type="Gene3D" id="3.40.50.720">
    <property type="entry name" value="NAD(P)-binding Rossmann-like Domain"/>
    <property type="match status" value="1"/>
</dbReference>
<evidence type="ECO:0000313" key="4">
    <source>
        <dbReference type="EMBL" id="RWA14139.1"/>
    </source>
</evidence>